<dbReference type="Gene3D" id="1.10.510.10">
    <property type="entry name" value="Transferase(Phosphotransferase) domain 1"/>
    <property type="match status" value="1"/>
</dbReference>
<name>A0ABP5KZ08_9ACTN</name>
<feature type="domain" description="Protein kinase" evidence="8">
    <location>
        <begin position="13"/>
        <end position="326"/>
    </location>
</feature>
<gene>
    <name evidence="9" type="ORF">GCM10009760_16110</name>
</gene>
<dbReference type="PANTHER" id="PTHR43289">
    <property type="entry name" value="MITOGEN-ACTIVATED PROTEIN KINASE KINASE KINASE 20-RELATED"/>
    <property type="match status" value="1"/>
</dbReference>
<feature type="region of interest" description="Disordered" evidence="7">
    <location>
        <begin position="339"/>
        <end position="373"/>
    </location>
</feature>
<dbReference type="Pfam" id="PF00069">
    <property type="entry name" value="Pkinase"/>
    <property type="match status" value="1"/>
</dbReference>
<keyword evidence="5" id="KW-0418">Kinase</keyword>
<evidence type="ECO:0000313" key="10">
    <source>
        <dbReference type="Proteomes" id="UP001422759"/>
    </source>
</evidence>
<evidence type="ECO:0000256" key="7">
    <source>
        <dbReference type="SAM" id="MobiDB-lite"/>
    </source>
</evidence>
<keyword evidence="4" id="KW-0547">Nucleotide-binding</keyword>
<keyword evidence="6" id="KW-0067">ATP-binding</keyword>
<evidence type="ECO:0000256" key="3">
    <source>
        <dbReference type="ARBA" id="ARBA00022679"/>
    </source>
</evidence>
<proteinExistence type="predicted"/>
<evidence type="ECO:0000313" key="9">
    <source>
        <dbReference type="EMBL" id="GAA2136523.1"/>
    </source>
</evidence>
<dbReference type="PROSITE" id="PS50011">
    <property type="entry name" value="PROTEIN_KINASE_DOM"/>
    <property type="match status" value="1"/>
</dbReference>
<dbReference type="RefSeq" id="WP_344462285.1">
    <property type="nucleotide sequence ID" value="NZ_BAAANT010000006.1"/>
</dbReference>
<comment type="caution">
    <text evidence="9">The sequence shown here is derived from an EMBL/GenBank/DDBJ whole genome shotgun (WGS) entry which is preliminary data.</text>
</comment>
<sequence>MVLTVVSGAGRAWRLTERIGHGSEGVVYAVDDARPLVAKLVPDPPSPAAYRRRIARLVRQRREPRTVRLLAGTPVRIAWPMVAVRTGGAEADAVDGYLMADLRRDYRPFAQLLSPAARRAALPEATWATALAAARSLARLVADLHAEGYVVGDLKPDNLWADGQGRVGIGDVDSWQFTDGGELFPGRMGTPGYTAPERIGAPPGTPPDRGADEFVLAVLVHQLLTDGLHPFAGHPGDGGSYLSYDDNVLHGRCRLLDRASVVMPRSAPPADLLPRRLGELFRAAFGGVRPSASAWATALAAEAAPERLRRCPADTRHVHTAERPWCPWCDLAEAVGGGAAERTDHRPETAGPGVPGPGRAEHRALRKGDTWPS</sequence>
<keyword evidence="10" id="KW-1185">Reference proteome</keyword>
<dbReference type="EC" id="2.7.11.1" evidence="1"/>
<evidence type="ECO:0000256" key="6">
    <source>
        <dbReference type="ARBA" id="ARBA00022840"/>
    </source>
</evidence>
<organism evidence="9 10">
    <name type="scientific">Kitasatospora kazusensis</name>
    <dbReference type="NCBI Taxonomy" id="407974"/>
    <lineage>
        <taxon>Bacteria</taxon>
        <taxon>Bacillati</taxon>
        <taxon>Actinomycetota</taxon>
        <taxon>Actinomycetes</taxon>
        <taxon>Kitasatosporales</taxon>
        <taxon>Streptomycetaceae</taxon>
        <taxon>Kitasatospora</taxon>
    </lineage>
</organism>
<feature type="compositionally biased region" description="Basic and acidic residues" evidence="7">
    <location>
        <begin position="359"/>
        <end position="373"/>
    </location>
</feature>
<dbReference type="InterPro" id="IPR011009">
    <property type="entry name" value="Kinase-like_dom_sf"/>
</dbReference>
<evidence type="ECO:0000256" key="1">
    <source>
        <dbReference type="ARBA" id="ARBA00012513"/>
    </source>
</evidence>
<evidence type="ECO:0000256" key="4">
    <source>
        <dbReference type="ARBA" id="ARBA00022741"/>
    </source>
</evidence>
<evidence type="ECO:0000256" key="5">
    <source>
        <dbReference type="ARBA" id="ARBA00022777"/>
    </source>
</evidence>
<dbReference type="Proteomes" id="UP001422759">
    <property type="component" value="Unassembled WGS sequence"/>
</dbReference>
<dbReference type="SMART" id="SM00220">
    <property type="entry name" value="S_TKc"/>
    <property type="match status" value="1"/>
</dbReference>
<accession>A0ABP5KZ08</accession>
<evidence type="ECO:0000259" key="8">
    <source>
        <dbReference type="PROSITE" id="PS50011"/>
    </source>
</evidence>
<keyword evidence="2" id="KW-0723">Serine/threonine-protein kinase</keyword>
<dbReference type="InterPro" id="IPR000719">
    <property type="entry name" value="Prot_kinase_dom"/>
</dbReference>
<protein>
    <recommendedName>
        <fullName evidence="1">non-specific serine/threonine protein kinase</fullName>
        <ecNumber evidence="1">2.7.11.1</ecNumber>
    </recommendedName>
</protein>
<reference evidence="10" key="1">
    <citation type="journal article" date="2019" name="Int. J. Syst. Evol. Microbiol.">
        <title>The Global Catalogue of Microorganisms (GCM) 10K type strain sequencing project: providing services to taxonomists for standard genome sequencing and annotation.</title>
        <authorList>
            <consortium name="The Broad Institute Genomics Platform"/>
            <consortium name="The Broad Institute Genome Sequencing Center for Infectious Disease"/>
            <person name="Wu L."/>
            <person name="Ma J."/>
        </authorList>
    </citation>
    <scope>NUCLEOTIDE SEQUENCE [LARGE SCALE GENOMIC DNA]</scope>
    <source>
        <strain evidence="10">JCM 14560</strain>
    </source>
</reference>
<dbReference type="EMBL" id="BAAANT010000006">
    <property type="protein sequence ID" value="GAA2136523.1"/>
    <property type="molecule type" value="Genomic_DNA"/>
</dbReference>
<dbReference type="PANTHER" id="PTHR43289:SF6">
    <property type="entry name" value="SERINE_THREONINE-PROTEIN KINASE NEKL-3"/>
    <property type="match status" value="1"/>
</dbReference>
<keyword evidence="3" id="KW-0808">Transferase</keyword>
<evidence type="ECO:0000256" key="2">
    <source>
        <dbReference type="ARBA" id="ARBA00022527"/>
    </source>
</evidence>
<dbReference type="SUPFAM" id="SSF56112">
    <property type="entry name" value="Protein kinase-like (PK-like)"/>
    <property type="match status" value="1"/>
</dbReference>